<evidence type="ECO:0000256" key="3">
    <source>
        <dbReference type="ARBA" id="ARBA00022884"/>
    </source>
</evidence>
<proteinExistence type="inferred from homology"/>
<dbReference type="OrthoDB" id="9793353at2"/>
<protein>
    <recommendedName>
        <fullName evidence="6">Large ribosomal subunit protein uL23</fullName>
    </recommendedName>
</protein>
<gene>
    <name evidence="6" type="primary">rplW</name>
    <name evidence="7" type="ORF">SAMN05660330_02250</name>
</gene>
<dbReference type="NCBIfam" id="NF004359">
    <property type="entry name" value="PRK05738.1-3"/>
    <property type="match status" value="1"/>
</dbReference>
<dbReference type="PANTHER" id="PTHR11620">
    <property type="entry name" value="60S RIBOSOMAL PROTEIN L23A"/>
    <property type="match status" value="1"/>
</dbReference>
<keyword evidence="3 6" id="KW-0694">RNA-binding</keyword>
<dbReference type="GO" id="GO:0005840">
    <property type="term" value="C:ribosome"/>
    <property type="evidence" value="ECO:0007669"/>
    <property type="project" value="UniProtKB-KW"/>
</dbReference>
<evidence type="ECO:0000256" key="2">
    <source>
        <dbReference type="ARBA" id="ARBA00022730"/>
    </source>
</evidence>
<dbReference type="AlphaFoldDB" id="A0A1H0RC98"/>
<name>A0A1H0RC98_9BACT</name>
<dbReference type="STRING" id="91360.SAMN05660330_02250"/>
<dbReference type="FunFam" id="3.30.70.330:FF:000001">
    <property type="entry name" value="50S ribosomal protein L23"/>
    <property type="match status" value="1"/>
</dbReference>
<dbReference type="InterPro" id="IPR012678">
    <property type="entry name" value="Ribosomal_uL23/eL15/eS24_sf"/>
</dbReference>
<dbReference type="GO" id="GO:0006412">
    <property type="term" value="P:translation"/>
    <property type="evidence" value="ECO:0007669"/>
    <property type="project" value="UniProtKB-UniRule"/>
</dbReference>
<evidence type="ECO:0000313" key="8">
    <source>
        <dbReference type="Proteomes" id="UP000199073"/>
    </source>
</evidence>
<comment type="function">
    <text evidence="6">One of the early assembly proteins it binds 23S rRNA. One of the proteins that surrounds the polypeptide exit tunnel on the outside of the ribosome. Forms the main docking site for trigger factor binding to the ribosome.</text>
</comment>
<accession>A0A1H0RC98</accession>
<keyword evidence="4 6" id="KW-0689">Ribosomal protein</keyword>
<dbReference type="GO" id="GO:0003735">
    <property type="term" value="F:structural constituent of ribosome"/>
    <property type="evidence" value="ECO:0007669"/>
    <property type="project" value="InterPro"/>
</dbReference>
<dbReference type="SUPFAM" id="SSF54189">
    <property type="entry name" value="Ribosomal proteins S24e, L23 and L15e"/>
    <property type="match status" value="1"/>
</dbReference>
<evidence type="ECO:0000313" key="7">
    <source>
        <dbReference type="EMBL" id="SDP26548.1"/>
    </source>
</evidence>
<organism evidence="7 8">
    <name type="scientific">Desulforhopalus singaporensis</name>
    <dbReference type="NCBI Taxonomy" id="91360"/>
    <lineage>
        <taxon>Bacteria</taxon>
        <taxon>Pseudomonadati</taxon>
        <taxon>Thermodesulfobacteriota</taxon>
        <taxon>Desulfobulbia</taxon>
        <taxon>Desulfobulbales</taxon>
        <taxon>Desulfocapsaceae</taxon>
        <taxon>Desulforhopalus</taxon>
    </lineage>
</organism>
<dbReference type="InterPro" id="IPR013025">
    <property type="entry name" value="Ribosomal_uL23-like"/>
</dbReference>
<keyword evidence="5 6" id="KW-0687">Ribonucleoprotein</keyword>
<dbReference type="Proteomes" id="UP000199073">
    <property type="component" value="Unassembled WGS sequence"/>
</dbReference>
<keyword evidence="8" id="KW-1185">Reference proteome</keyword>
<dbReference type="NCBIfam" id="NF004366">
    <property type="entry name" value="PRK05738.3-2"/>
    <property type="match status" value="1"/>
</dbReference>
<evidence type="ECO:0000256" key="4">
    <source>
        <dbReference type="ARBA" id="ARBA00022980"/>
    </source>
</evidence>
<dbReference type="HAMAP" id="MF_01369_B">
    <property type="entry name" value="Ribosomal_uL23_B"/>
    <property type="match status" value="1"/>
</dbReference>
<sequence length="95" mass="10590">MKNIYGVLQGPCLTEKAALQQEEDGKVVFKVHPKANKIEIKKAVEVMFNVKVKDVKTASIHGKKKRVGKTVGFTSDWKKAYVTLAEGQINFADEL</sequence>
<dbReference type="Pfam" id="PF00276">
    <property type="entry name" value="Ribosomal_L23"/>
    <property type="match status" value="1"/>
</dbReference>
<dbReference type="GO" id="GO:0019843">
    <property type="term" value="F:rRNA binding"/>
    <property type="evidence" value="ECO:0007669"/>
    <property type="project" value="UniProtKB-UniRule"/>
</dbReference>
<dbReference type="Gene3D" id="3.30.70.330">
    <property type="match status" value="1"/>
</dbReference>
<keyword evidence="2 6" id="KW-0699">rRNA-binding</keyword>
<dbReference type="InterPro" id="IPR012677">
    <property type="entry name" value="Nucleotide-bd_a/b_plait_sf"/>
</dbReference>
<evidence type="ECO:0000256" key="5">
    <source>
        <dbReference type="ARBA" id="ARBA00023274"/>
    </source>
</evidence>
<dbReference type="GO" id="GO:1990904">
    <property type="term" value="C:ribonucleoprotein complex"/>
    <property type="evidence" value="ECO:0007669"/>
    <property type="project" value="UniProtKB-KW"/>
</dbReference>
<comment type="similarity">
    <text evidence="1 6">Belongs to the universal ribosomal protein uL23 family.</text>
</comment>
<dbReference type="NCBIfam" id="NF004363">
    <property type="entry name" value="PRK05738.2-4"/>
    <property type="match status" value="1"/>
</dbReference>
<dbReference type="RefSeq" id="WP_092222820.1">
    <property type="nucleotide sequence ID" value="NZ_FNJI01000014.1"/>
</dbReference>
<evidence type="ECO:0000256" key="1">
    <source>
        <dbReference type="ARBA" id="ARBA00006700"/>
    </source>
</evidence>
<dbReference type="EMBL" id="FNJI01000014">
    <property type="protein sequence ID" value="SDP26548.1"/>
    <property type="molecule type" value="Genomic_DNA"/>
</dbReference>
<reference evidence="7 8" key="1">
    <citation type="submission" date="2016-10" db="EMBL/GenBank/DDBJ databases">
        <authorList>
            <person name="de Groot N.N."/>
        </authorList>
    </citation>
    <scope>NUCLEOTIDE SEQUENCE [LARGE SCALE GENOMIC DNA]</scope>
    <source>
        <strain evidence="7 8">DSM 12130</strain>
    </source>
</reference>
<comment type="subunit">
    <text evidence="6">Part of the 50S ribosomal subunit. Contacts protein L29, and trigger factor when it is bound to the ribosome.</text>
</comment>
<evidence type="ECO:0000256" key="6">
    <source>
        <dbReference type="HAMAP-Rule" id="MF_01369"/>
    </source>
</evidence>